<reference evidence="2" key="1">
    <citation type="submission" date="2017-08" db="EMBL/GenBank/DDBJ databases">
        <authorList>
            <person name="Cuomo C."/>
            <person name="Billmyre B."/>
            <person name="Heitman J."/>
        </authorList>
    </citation>
    <scope>NUCLEOTIDE SEQUENCE</scope>
    <source>
        <strain evidence="2">CBS 12478</strain>
    </source>
</reference>
<dbReference type="AlphaFoldDB" id="A0A5M6BP41"/>
<gene>
    <name evidence="2" type="ORF">CI109_106616</name>
</gene>
<proteinExistence type="predicted"/>
<evidence type="ECO:0000256" key="1">
    <source>
        <dbReference type="SAM" id="MobiDB-lite"/>
    </source>
</evidence>
<dbReference type="GeneID" id="43592449"/>
<accession>A0A5M6BP41</accession>
<name>A0A5M6BP41_9TREE</name>
<feature type="region of interest" description="Disordered" evidence="1">
    <location>
        <begin position="82"/>
        <end position="104"/>
    </location>
</feature>
<dbReference type="KEGG" id="ksn:43592449"/>
<evidence type="ECO:0000313" key="2">
    <source>
        <dbReference type="EMBL" id="WWD22127.1"/>
    </source>
</evidence>
<feature type="region of interest" description="Disordered" evidence="1">
    <location>
        <begin position="163"/>
        <end position="207"/>
    </location>
</feature>
<reference evidence="2" key="2">
    <citation type="submission" date="2024-01" db="EMBL/GenBank/DDBJ databases">
        <title>Comparative genomics of Cryptococcus and Kwoniella reveals pathogenesis evolution and contrasting modes of karyotype evolution via chromosome fusion or intercentromeric recombination.</title>
        <authorList>
            <person name="Coelho M.A."/>
            <person name="David-Palma M."/>
            <person name="Shea T."/>
            <person name="Bowers K."/>
            <person name="McGinley-Smith S."/>
            <person name="Mohammad A.W."/>
            <person name="Gnirke A."/>
            <person name="Yurkov A.M."/>
            <person name="Nowrousian M."/>
            <person name="Sun S."/>
            <person name="Cuomo C.A."/>
            <person name="Heitman J."/>
        </authorList>
    </citation>
    <scope>NUCLEOTIDE SEQUENCE</scope>
    <source>
        <strain evidence="2">CBS 12478</strain>
    </source>
</reference>
<evidence type="ECO:0000313" key="3">
    <source>
        <dbReference type="Proteomes" id="UP000322225"/>
    </source>
</evidence>
<organism evidence="2 3">
    <name type="scientific">Kwoniella shandongensis</name>
    <dbReference type="NCBI Taxonomy" id="1734106"/>
    <lineage>
        <taxon>Eukaryota</taxon>
        <taxon>Fungi</taxon>
        <taxon>Dikarya</taxon>
        <taxon>Basidiomycota</taxon>
        <taxon>Agaricomycotina</taxon>
        <taxon>Tremellomycetes</taxon>
        <taxon>Tremellales</taxon>
        <taxon>Cryptococcaceae</taxon>
        <taxon>Kwoniella</taxon>
    </lineage>
</organism>
<sequence length="317" mass="36340">MGSTYQPLWLNCGWYKCTSTGYTTVQELEQHVETAHLNPKLDLFCPFKDCHDRIIRSYAAIPSHYDDVRSHPRPWTVESLLPTPFGERTRPPAEPSPIDTSSELSVPPYLISCPPVRPWPQGRPDHYVLPNRPRLRDFDVPIVPDRTDDIVFWPVCGDAPPGDLDPCTSSIFPPNKRREEQQQQQSSQREHSNKQPEQQPIIPSASRVHARPFTIRKKVEGKLGRPRLAVAADIWVAHQRKIKAKECRRLAKGKEKMVDEKDVKEEEVKEKPFDQEKIRAAAQRIAAKKVGRWIGIEFWKEVLAFEAEGVALGEIPR</sequence>
<dbReference type="EMBL" id="CP144062">
    <property type="protein sequence ID" value="WWD22127.1"/>
    <property type="molecule type" value="Genomic_DNA"/>
</dbReference>
<dbReference type="RefSeq" id="XP_031857431.1">
    <property type="nucleotide sequence ID" value="XM_032008277.1"/>
</dbReference>
<dbReference type="OrthoDB" id="2565349at2759"/>
<keyword evidence="3" id="KW-1185">Reference proteome</keyword>
<dbReference type="Proteomes" id="UP000322225">
    <property type="component" value="Chromosome 12"/>
</dbReference>
<protein>
    <submittedName>
        <fullName evidence="2">Uncharacterized protein</fullName>
    </submittedName>
</protein>